<dbReference type="GO" id="GO:0032259">
    <property type="term" value="P:methylation"/>
    <property type="evidence" value="ECO:0007669"/>
    <property type="project" value="UniProtKB-KW"/>
</dbReference>
<dbReference type="InterPro" id="IPR029063">
    <property type="entry name" value="SAM-dependent_MTases_sf"/>
</dbReference>
<dbReference type="GO" id="GO:0006298">
    <property type="term" value="P:mismatch repair"/>
    <property type="evidence" value="ECO:0007669"/>
    <property type="project" value="TreeGrafter"/>
</dbReference>
<proteinExistence type="predicted"/>
<dbReference type="GO" id="GO:0043565">
    <property type="term" value="F:sequence-specific DNA binding"/>
    <property type="evidence" value="ECO:0007669"/>
    <property type="project" value="TreeGrafter"/>
</dbReference>
<dbReference type="Gene3D" id="3.40.50.150">
    <property type="entry name" value="Vaccinia Virus protein VP39"/>
    <property type="match status" value="1"/>
</dbReference>
<keyword evidence="1 4" id="KW-0489">Methyltransferase</keyword>
<dbReference type="AlphaFoldDB" id="A0A9D7XPJ4"/>
<evidence type="ECO:0000313" key="5">
    <source>
        <dbReference type="Proteomes" id="UP000808337"/>
    </source>
</evidence>
<gene>
    <name evidence="4" type="ORF">IPP15_06620</name>
</gene>
<protein>
    <submittedName>
        <fullName evidence="4">DNA adenine methylase</fullName>
    </submittedName>
</protein>
<comment type="caution">
    <text evidence="4">The sequence shown here is derived from an EMBL/GenBank/DDBJ whole genome shotgun (WGS) entry which is preliminary data.</text>
</comment>
<reference evidence="4 5" key="1">
    <citation type="submission" date="2020-10" db="EMBL/GenBank/DDBJ databases">
        <title>Connecting structure to function with the recovery of over 1000 high-quality activated sludge metagenome-assembled genomes encoding full-length rRNA genes using long-read sequencing.</title>
        <authorList>
            <person name="Singleton C.M."/>
            <person name="Petriglieri F."/>
            <person name="Kristensen J.M."/>
            <person name="Kirkegaard R.H."/>
            <person name="Michaelsen T.Y."/>
            <person name="Andersen M.H."/>
            <person name="Karst S.M."/>
            <person name="Dueholm M.S."/>
            <person name="Nielsen P.H."/>
            <person name="Albertsen M."/>
        </authorList>
    </citation>
    <scope>NUCLEOTIDE SEQUENCE [LARGE SCALE GENOMIC DNA]</scope>
    <source>
        <strain evidence="4">Ribe_18-Q3-R11-54_MAXAC.273</strain>
    </source>
</reference>
<evidence type="ECO:0000256" key="2">
    <source>
        <dbReference type="ARBA" id="ARBA00022679"/>
    </source>
</evidence>
<dbReference type="GO" id="GO:0009307">
    <property type="term" value="P:DNA restriction-modification system"/>
    <property type="evidence" value="ECO:0007669"/>
    <property type="project" value="InterPro"/>
</dbReference>
<dbReference type="Pfam" id="PF02086">
    <property type="entry name" value="MethyltransfD12"/>
    <property type="match status" value="1"/>
</dbReference>
<evidence type="ECO:0000313" key="4">
    <source>
        <dbReference type="EMBL" id="MBK9982091.1"/>
    </source>
</evidence>
<keyword evidence="2" id="KW-0808">Transferase</keyword>
<dbReference type="InterPro" id="IPR012327">
    <property type="entry name" value="MeTrfase_D12"/>
</dbReference>
<keyword evidence="3" id="KW-0949">S-adenosyl-L-methionine</keyword>
<dbReference type="Proteomes" id="UP000808337">
    <property type="component" value="Unassembled WGS sequence"/>
</dbReference>
<accession>A0A9D7XPJ4</accession>
<dbReference type="SUPFAM" id="SSF53335">
    <property type="entry name" value="S-adenosyl-L-methionine-dependent methyltransferases"/>
    <property type="match status" value="1"/>
</dbReference>
<dbReference type="PANTHER" id="PTHR30481">
    <property type="entry name" value="DNA ADENINE METHYLASE"/>
    <property type="match status" value="1"/>
</dbReference>
<dbReference type="GO" id="GO:0009007">
    <property type="term" value="F:site-specific DNA-methyltransferase (adenine-specific) activity"/>
    <property type="evidence" value="ECO:0007669"/>
    <property type="project" value="UniProtKB-EC"/>
</dbReference>
<name>A0A9D7XPJ4_9BACT</name>
<organism evidence="4 5">
    <name type="scientific">Candidatus Opimibacter skivensis</name>
    <dbReference type="NCBI Taxonomy" id="2982028"/>
    <lineage>
        <taxon>Bacteria</taxon>
        <taxon>Pseudomonadati</taxon>
        <taxon>Bacteroidota</taxon>
        <taxon>Saprospiria</taxon>
        <taxon>Saprospirales</taxon>
        <taxon>Saprospiraceae</taxon>
        <taxon>Candidatus Opimibacter</taxon>
    </lineage>
</organism>
<dbReference type="GO" id="GO:1904047">
    <property type="term" value="F:S-adenosyl-L-methionine binding"/>
    <property type="evidence" value="ECO:0007669"/>
    <property type="project" value="TreeGrafter"/>
</dbReference>
<sequence length="154" mass="17124">MNSTPLRYPGGKSIMSPFFEELIKLNSLKKVIYSEPYAGGAGAAINLLLNNSVEAIRINDSSRGIYSFWNSLINEGERFIDKVDKTEVTLKEWQSQRLIFKNSTTTSFDLGFATFFLSRTNRSGILAAGPIGGQDEKTQKVLNIKLVADLIKLI</sequence>
<evidence type="ECO:0000256" key="1">
    <source>
        <dbReference type="ARBA" id="ARBA00022603"/>
    </source>
</evidence>
<dbReference type="EMBL" id="JADKGY010000001">
    <property type="protein sequence ID" value="MBK9982091.1"/>
    <property type="molecule type" value="Genomic_DNA"/>
</dbReference>
<dbReference type="PANTHER" id="PTHR30481:SF2">
    <property type="entry name" value="SITE-SPECIFIC DNA-METHYLTRANSFERASE (ADENINE-SPECIFIC)"/>
    <property type="match status" value="1"/>
</dbReference>
<evidence type="ECO:0000256" key="3">
    <source>
        <dbReference type="ARBA" id="ARBA00022691"/>
    </source>
</evidence>